<dbReference type="EMBL" id="JBBBNY010000003">
    <property type="protein sequence ID" value="MEI7036426.1"/>
    <property type="molecule type" value="Genomic_DNA"/>
</dbReference>
<evidence type="ECO:0008006" key="3">
    <source>
        <dbReference type="Google" id="ProtNLM"/>
    </source>
</evidence>
<reference evidence="1 2" key="1">
    <citation type="journal article" date="2014" name="Int. J. Syst. Evol. Microbiol.">
        <title>Fulvimonas yonginensis sp. nov., isolated from greenhouse soil, and emended description of the genus Fulvimonas.</title>
        <authorList>
            <person name="Ahn J.H."/>
            <person name="Kim S.J."/>
            <person name="Weon H.Y."/>
            <person name="Hong S.B."/>
            <person name="Seok S.J."/>
            <person name="Kwon S.W."/>
        </authorList>
    </citation>
    <scope>NUCLEOTIDE SEQUENCE [LARGE SCALE GENOMIC DNA]</scope>
    <source>
        <strain evidence="1 2">KACC 16952</strain>
    </source>
</reference>
<sequence length="933" mass="100341">MGGSKKQTVGYWYKWLLHFGWCRGPVDAVLELRGGGATMWSGRLTESGRIHIDKPELWGGEDAQGGVQGDWDIMFGEPTQQPNDYLTATLGGSPSETPGGDLSFKDLIELLFSRHGLPDENTTPADTLRGQSAHRGKLTTVARGGRFGANIPNPKPVAIKVERILADWQDDVTWYPEKAVIDVFARVSSAELGPTSNGWRYKVLPLSDETDYSADALDDSAWPTGQMPFASAPGHPYAAGAGFPAIENTYWPLNTRIWLRRIFNVSRVADITLTVFIDNYATVWVNGQLVLARSGDDPNPSSEAFTHQINVPASVLRLGGNTIVLLGEDYGTYSYAAFNLDVSSSDLRAMNPAHLLYDSIVHEELQGEPSGMINDASFRAAADKLYDEALGLCTVYDSSSETPEQFQQRICNLIAGNLNQSRVDGLYYLDLIRAPDNLDALPIITEDDVVAFKQTPGVIAEAPNLMRVEWFDPTTKETRTTAPIYAAGAIQASGAVITDTRKYHEVPAENLALRLGKRELDAGCAPRSTFDLTVLPRFRGLRPGMNARLQLPSEGIADLVVTVGQVGQGTLRDSKMQLALVQNVFSMPDAVYVNPDPTVWQPPSTTPKPSPCQIAMEAPYVELAAALSNADLQALATDSGFLVAAAVRPVSGLSYELDTAVGGGDYEAAGSGDWCGTALINEAATPADVAFTYAAGQDLDRVAVGSWARWDDEIVRVDALDTGAGTVTLGRGCADTAPLPHDASSRIYFCGDWLAADAREYVGGDTVNAKLLTRTTAGKLDLASAPTLAVLMNERAARPYAPGKLAINGSTYPRFAEGAIQATWAHRDRVLQADQLVDTTQADVGPEVGTTYTVRYYQPPGTLVSSEAGIAGTSATAYTFPDDGPVTVAVSAVRDGLESWQALEATFDYARVARTTTAGEFRVTTSGEIRTLE</sequence>
<name>A0ABU8JA40_9GAMM</name>
<dbReference type="InterPro" id="IPR008979">
    <property type="entry name" value="Galactose-bd-like_sf"/>
</dbReference>
<gene>
    <name evidence="1" type="ORF">WAT24_06620</name>
</gene>
<proteinExistence type="predicted"/>
<organism evidence="1 2">
    <name type="scientific">Fulvimonas yonginensis</name>
    <dbReference type="NCBI Taxonomy" id="1495200"/>
    <lineage>
        <taxon>Bacteria</taxon>
        <taxon>Pseudomonadati</taxon>
        <taxon>Pseudomonadota</taxon>
        <taxon>Gammaproteobacteria</taxon>
        <taxon>Lysobacterales</taxon>
        <taxon>Rhodanobacteraceae</taxon>
        <taxon>Fulvimonas</taxon>
    </lineage>
</organism>
<dbReference type="SUPFAM" id="SSF49785">
    <property type="entry name" value="Galactose-binding domain-like"/>
    <property type="match status" value="1"/>
</dbReference>
<protein>
    <recommendedName>
        <fullName evidence="3">Tip attachment protein J domain-containing protein</fullName>
    </recommendedName>
</protein>
<accession>A0ABU8JA40</accession>
<dbReference type="RefSeq" id="WP_336807042.1">
    <property type="nucleotide sequence ID" value="NZ_JBBBNY010000003.1"/>
</dbReference>
<keyword evidence="2" id="KW-1185">Reference proteome</keyword>
<evidence type="ECO:0000313" key="2">
    <source>
        <dbReference type="Proteomes" id="UP001381174"/>
    </source>
</evidence>
<evidence type="ECO:0000313" key="1">
    <source>
        <dbReference type="EMBL" id="MEI7036426.1"/>
    </source>
</evidence>
<dbReference type="Proteomes" id="UP001381174">
    <property type="component" value="Unassembled WGS sequence"/>
</dbReference>
<comment type="caution">
    <text evidence="1">The sequence shown here is derived from an EMBL/GenBank/DDBJ whole genome shotgun (WGS) entry which is preliminary data.</text>
</comment>
<dbReference type="Gene3D" id="2.60.120.260">
    <property type="entry name" value="Galactose-binding domain-like"/>
    <property type="match status" value="1"/>
</dbReference>